<name>A0ABT8IMM0_9BACL</name>
<feature type="transmembrane region" description="Helical" evidence="1">
    <location>
        <begin position="56"/>
        <end position="75"/>
    </location>
</feature>
<protein>
    <recommendedName>
        <fullName evidence="4">Membrane-anchored protein</fullName>
    </recommendedName>
</protein>
<keyword evidence="3" id="KW-1185">Reference proteome</keyword>
<feature type="transmembrane region" description="Helical" evidence="1">
    <location>
        <begin position="150"/>
        <end position="171"/>
    </location>
</feature>
<feature type="transmembrane region" description="Helical" evidence="1">
    <location>
        <begin position="234"/>
        <end position="256"/>
    </location>
</feature>
<dbReference type="RefSeq" id="WP_301238716.1">
    <property type="nucleotide sequence ID" value="NZ_JANRHH010000035.1"/>
</dbReference>
<dbReference type="EMBL" id="JANRHH010000035">
    <property type="protein sequence ID" value="MDN4594036.1"/>
    <property type="molecule type" value="Genomic_DNA"/>
</dbReference>
<accession>A0ABT8IMM0</accession>
<feature type="transmembrane region" description="Helical" evidence="1">
    <location>
        <begin position="177"/>
        <end position="197"/>
    </location>
</feature>
<comment type="caution">
    <text evidence="2">The sequence shown here is derived from an EMBL/GenBank/DDBJ whole genome shotgun (WGS) entry which is preliminary data.</text>
</comment>
<evidence type="ECO:0000256" key="1">
    <source>
        <dbReference type="SAM" id="Phobius"/>
    </source>
</evidence>
<keyword evidence="1" id="KW-1133">Transmembrane helix</keyword>
<feature type="transmembrane region" description="Helical" evidence="1">
    <location>
        <begin position="82"/>
        <end position="101"/>
    </location>
</feature>
<dbReference type="Proteomes" id="UP001174196">
    <property type="component" value="Unassembled WGS sequence"/>
</dbReference>
<organism evidence="2 3">
    <name type="scientific">Polycladomyces subterraneus</name>
    <dbReference type="NCBI Taxonomy" id="1016997"/>
    <lineage>
        <taxon>Bacteria</taxon>
        <taxon>Bacillati</taxon>
        <taxon>Bacillota</taxon>
        <taxon>Bacilli</taxon>
        <taxon>Bacillales</taxon>
        <taxon>Thermoactinomycetaceae</taxon>
        <taxon>Polycladomyces</taxon>
    </lineage>
</organism>
<evidence type="ECO:0000313" key="3">
    <source>
        <dbReference type="Proteomes" id="UP001174196"/>
    </source>
</evidence>
<feature type="transmembrane region" description="Helical" evidence="1">
    <location>
        <begin position="113"/>
        <end position="134"/>
    </location>
</feature>
<keyword evidence="1" id="KW-0812">Transmembrane</keyword>
<feature type="transmembrane region" description="Helical" evidence="1">
    <location>
        <begin position="204"/>
        <end position="222"/>
    </location>
</feature>
<sequence length="283" mass="31205">MENYSYFSDEAAGASPGGRQMLNKVPEVTIFFWIIKILSTTVGETAADFLNFKLNLGLTNTTFVMCGLLLITLFLQFRSRKYVPGIYWLAVVLISVVGTLVSDNLVDNFGVTLETTTITFTLVLLVTFVAWYASEKTLSIHSIYTTKREAFYWSAILFTFALGTSAGDLTAESLNLGYWKSALMFAALIGVVTIAYYRFKLNAVLAFWIVYILTRPLGASLGDYLSQPRDEGGLGLGTVGTSAIFLVTILSLVIYLTKTRRDEIPLPRSAEESSVTHGEQVSP</sequence>
<proteinExistence type="predicted"/>
<gene>
    <name evidence="2" type="ORF">NWF35_08995</name>
</gene>
<keyword evidence="1" id="KW-0472">Membrane</keyword>
<evidence type="ECO:0000313" key="2">
    <source>
        <dbReference type="EMBL" id="MDN4594036.1"/>
    </source>
</evidence>
<evidence type="ECO:0008006" key="4">
    <source>
        <dbReference type="Google" id="ProtNLM"/>
    </source>
</evidence>
<dbReference type="Pfam" id="PF03988">
    <property type="entry name" value="DUF347"/>
    <property type="match status" value="4"/>
</dbReference>
<reference evidence="2" key="1">
    <citation type="submission" date="2022-08" db="EMBL/GenBank/DDBJ databases">
        <title>Polycladomyces zharkentsis sp. nov., a novel thermophilic CMC and starch-degrading bacterium isolated from a geothermal spring in Kazakhstan.</title>
        <authorList>
            <person name="Mashzhan A."/>
            <person name="Kistaubaeva A."/>
            <person name="Javier-Lopez R."/>
            <person name="Birkeland N.-K."/>
        </authorList>
    </citation>
    <scope>NUCLEOTIDE SEQUENCE</scope>
    <source>
        <strain evidence="2">KSR 13</strain>
    </source>
</reference>
<dbReference type="InterPro" id="IPR007136">
    <property type="entry name" value="DUF347"/>
</dbReference>